<evidence type="ECO:0000259" key="2">
    <source>
        <dbReference type="Pfam" id="PF20155"/>
    </source>
</evidence>
<feature type="domain" description="Tape measure protein N-terminal" evidence="2">
    <location>
        <begin position="76"/>
        <end position="249"/>
    </location>
</feature>
<reference evidence="4" key="1">
    <citation type="journal article" date="2019" name="Int. J. Syst. Evol. Microbiol.">
        <title>The Global Catalogue of Microorganisms (GCM) 10K type strain sequencing project: providing services to taxonomists for standard genome sequencing and annotation.</title>
        <authorList>
            <consortium name="The Broad Institute Genomics Platform"/>
            <consortium name="The Broad Institute Genome Sequencing Center for Infectious Disease"/>
            <person name="Wu L."/>
            <person name="Ma J."/>
        </authorList>
    </citation>
    <scope>NUCLEOTIDE SEQUENCE [LARGE SCALE GENOMIC DNA]</scope>
    <source>
        <strain evidence="4">CCM 8951</strain>
    </source>
</reference>
<proteinExistence type="predicted"/>
<dbReference type="Proteomes" id="UP001597244">
    <property type="component" value="Unassembled WGS sequence"/>
</dbReference>
<dbReference type="Gene3D" id="1.20.120.20">
    <property type="entry name" value="Apolipoprotein"/>
    <property type="match status" value="2"/>
</dbReference>
<evidence type="ECO:0000313" key="4">
    <source>
        <dbReference type="Proteomes" id="UP001597244"/>
    </source>
</evidence>
<keyword evidence="1" id="KW-1133">Transmembrane helix</keyword>
<protein>
    <submittedName>
        <fullName evidence="3">Tape measure protein</fullName>
    </submittedName>
</protein>
<accession>A0ABW4DTC3</accession>
<comment type="caution">
    <text evidence="3">The sequence shown here is derived from an EMBL/GenBank/DDBJ whole genome shotgun (WGS) entry which is preliminary data.</text>
</comment>
<dbReference type="PANTHER" id="PTHR37813:SF1">
    <property type="entry name" value="FELS-2 PROPHAGE PROTEIN"/>
    <property type="match status" value="1"/>
</dbReference>
<sequence length="1059" mass="111080">MAADGTVKILIDADGQEAISSVASLKKGLGSLGGEATKTGSIFKSVFGANLISGAISKAISVIGNSLGGLGSDLSESSATWQTFQGNMSNLKMPQKEINSTKKSLQDFATQTIYSASDMASTYSQLAAVGTKNTTQLVKGFGGLAAASAEPTQAMTTLSQQATQMAAKPKVAWEDFKLILEQTPAGVAAVAKTMGMSTTDMIKNVQDGKLATQDFFDAIAKTGTNANFTKMATQYKTVGQAMDGLRETLVTKLQPAYDQVSKAGINAISGVSDALSGINFSGIADQIINVIGGAFNTLQPVAKSAISSITPIFLNLKAMFSNMFAGLSIEKLKEVLAPIGTLFSAVFDGVTSAANVFVVVISGIMNTVGKAFNKVFSGDVVSGLGDKVKELGPVISGIFNGISSAIGQVGGIIEGLPWESIFTGVKVVLSGLLDVIKQVGTFVSAAFNNEIVRSFAVAILGAVAAFKGISKVVSIFTGVTTAIKSVVSGFTMITSVVKNVGGVFKALQMVMGFMSPAGWIIMGITAIVAGLTWFFTQTTVGKQAWSAFVDWLKGAWNSLTATASSVWDSVTGFFSNAVTAIKGVWSGITDFFSGIWSGITGGVTTAVSGIQSAWTAIGTFFSNLWTGIQTVATTVWTAISAFFTGIWNGIVTIATNVWNTFGTSLTAIWNGIVSVASGVWNMLKTVIMAPILLLIDLITGDWTQLQADLTLIWNSITSAASQIWNGLKTYFSGVLDFIKTYFQTVWNAIRTIVVALWNGIISTGKNVWNGFKSFISALWNGIKSLASSIWNGIKSAISNAITGTVNGAKSLWNGLKSFMSGLWSGIKSTASSAWNGLKSTIIGIGKGIVSGVKGAWDGFKGIVSNVVGGIKSGFNVLSHFSLAKAGQAIMNSLSDGLQKAWGKVKKFVGGIGDWIRDHKGPISYDRKLLIPAGKAIMSGLNGGLEKNFKDVQSTVAGMADKLSFAMSPQLSFAGAESLAGGNIRNAPIASNIYNYSSSTNMTKSDNNAVVNKLDKLIEITNQKDYNPKMYLKNDVLVAETTNDYSGAMGRSVDLSERGD</sequence>
<dbReference type="NCBIfam" id="TIGR02675">
    <property type="entry name" value="tape_meas_nterm"/>
    <property type="match status" value="1"/>
</dbReference>
<feature type="transmembrane region" description="Helical" evidence="1">
    <location>
        <begin position="517"/>
        <end position="536"/>
    </location>
</feature>
<dbReference type="InterPro" id="IPR013491">
    <property type="entry name" value="Tape_meas_N"/>
</dbReference>
<keyword evidence="1" id="KW-0812">Transmembrane</keyword>
<dbReference type="PANTHER" id="PTHR37813">
    <property type="entry name" value="FELS-2 PROPHAGE PROTEIN"/>
    <property type="match status" value="1"/>
</dbReference>
<dbReference type="Pfam" id="PF20155">
    <property type="entry name" value="TMP_3"/>
    <property type="match status" value="1"/>
</dbReference>
<evidence type="ECO:0000313" key="3">
    <source>
        <dbReference type="EMBL" id="MFD1466470.1"/>
    </source>
</evidence>
<dbReference type="RefSeq" id="WP_125577453.1">
    <property type="nucleotide sequence ID" value="NZ_JBHTOF010000103.1"/>
</dbReference>
<organism evidence="3 4">
    <name type="scientific">Lapidilactobacillus mulanensis</name>
    <dbReference type="NCBI Taxonomy" id="2485999"/>
    <lineage>
        <taxon>Bacteria</taxon>
        <taxon>Bacillati</taxon>
        <taxon>Bacillota</taxon>
        <taxon>Bacilli</taxon>
        <taxon>Lactobacillales</taxon>
        <taxon>Lactobacillaceae</taxon>
        <taxon>Lapidilactobacillus</taxon>
    </lineage>
</organism>
<dbReference type="EMBL" id="JBHTOF010000103">
    <property type="protein sequence ID" value="MFD1466470.1"/>
    <property type="molecule type" value="Genomic_DNA"/>
</dbReference>
<keyword evidence="4" id="KW-1185">Reference proteome</keyword>
<evidence type="ECO:0000256" key="1">
    <source>
        <dbReference type="SAM" id="Phobius"/>
    </source>
</evidence>
<gene>
    <name evidence="3" type="ORF">ACFQ4L_10395</name>
</gene>
<name>A0ABW4DTC3_9LACO</name>
<feature type="transmembrane region" description="Helical" evidence="1">
    <location>
        <begin position="476"/>
        <end position="497"/>
    </location>
</feature>
<keyword evidence="1" id="KW-0472">Membrane</keyword>